<proteinExistence type="predicted"/>
<dbReference type="EMBL" id="AP022586">
    <property type="protein sequence ID" value="BBY15569.1"/>
    <property type="molecule type" value="Genomic_DNA"/>
</dbReference>
<gene>
    <name evidence="1" type="ORF">MLIT_11610</name>
</gene>
<reference evidence="1 2" key="1">
    <citation type="journal article" date="2019" name="Emerg. Microbes Infect.">
        <title>Comprehensive subspecies identification of 175 nontuberculous mycobacteria species based on 7547 genomic profiles.</title>
        <authorList>
            <person name="Matsumoto Y."/>
            <person name="Kinjo T."/>
            <person name="Motooka D."/>
            <person name="Nabeya D."/>
            <person name="Jung N."/>
            <person name="Uechi K."/>
            <person name="Horii T."/>
            <person name="Iida T."/>
            <person name="Fujita J."/>
            <person name="Nakamura S."/>
        </authorList>
    </citation>
    <scope>NUCLEOTIDE SEQUENCE [LARGE SCALE GENOMIC DNA]</scope>
    <source>
        <strain evidence="1 2">JCM 17423</strain>
    </source>
</reference>
<name>A0AAD1MQX3_9MYCO</name>
<accession>A0AAD1MQX3</accession>
<dbReference type="Proteomes" id="UP000466607">
    <property type="component" value="Chromosome"/>
</dbReference>
<dbReference type="SUPFAM" id="SSF52777">
    <property type="entry name" value="CoA-dependent acyltransferases"/>
    <property type="match status" value="1"/>
</dbReference>
<keyword evidence="2" id="KW-1185">Reference proteome</keyword>
<sequence length="245" mass="26204">MGSGNHYSDAPAFIDMTVTVLALVSHFWDTPRSVFAMVAPHLATPHDFAASALRMRITDRDEALGTQLGNADKVSAPLDTVLTLELDGAAFALGMTADELLLAALGRTVARTMGEGVVAVDVVRDGRSAPALVELICLGERQLDATAMVHMAHRVLSEAPADRPGYFGGAAADVLFNYVGTTPAHTATPPLVGHALELRAYRNGGLMEVDWWFDSHRFDRATVQEFAEQFPFALIELTSEAAPSA</sequence>
<organism evidence="1 2">
    <name type="scientific">Mycolicibacterium litorale</name>
    <dbReference type="NCBI Taxonomy" id="758802"/>
    <lineage>
        <taxon>Bacteria</taxon>
        <taxon>Bacillati</taxon>
        <taxon>Actinomycetota</taxon>
        <taxon>Actinomycetes</taxon>
        <taxon>Mycobacteriales</taxon>
        <taxon>Mycobacteriaceae</taxon>
        <taxon>Mycolicibacterium</taxon>
    </lineage>
</organism>
<dbReference type="Gene3D" id="3.30.559.30">
    <property type="entry name" value="Nonribosomal peptide synthetase, condensation domain"/>
    <property type="match status" value="2"/>
</dbReference>
<evidence type="ECO:0000313" key="2">
    <source>
        <dbReference type="Proteomes" id="UP000466607"/>
    </source>
</evidence>
<protein>
    <submittedName>
        <fullName evidence="1">Uncharacterized protein</fullName>
    </submittedName>
</protein>
<dbReference type="AlphaFoldDB" id="A0AAD1MQX3"/>
<evidence type="ECO:0000313" key="1">
    <source>
        <dbReference type="EMBL" id="BBY15569.1"/>
    </source>
</evidence>